<evidence type="ECO:0000256" key="3">
    <source>
        <dbReference type="ARBA" id="ARBA00011970"/>
    </source>
</evidence>
<keyword evidence="7 8" id="KW-0802">TPR repeat</keyword>
<keyword evidence="11" id="KW-1185">Reference proteome</keyword>
<evidence type="ECO:0000256" key="6">
    <source>
        <dbReference type="ARBA" id="ARBA00022737"/>
    </source>
</evidence>
<dbReference type="SUPFAM" id="SSF53756">
    <property type="entry name" value="UDP-Glycosyltransferase/glycogen phosphorylase"/>
    <property type="match status" value="1"/>
</dbReference>
<feature type="domain" description="O-GlcNAc transferase C-terminal" evidence="9">
    <location>
        <begin position="459"/>
        <end position="632"/>
    </location>
</feature>
<evidence type="ECO:0000313" key="10">
    <source>
        <dbReference type="EMBL" id="TDP63957.1"/>
    </source>
</evidence>
<evidence type="ECO:0000256" key="7">
    <source>
        <dbReference type="ARBA" id="ARBA00022803"/>
    </source>
</evidence>
<accession>A0A4R6QKU5</accession>
<feature type="repeat" description="TPR" evidence="8">
    <location>
        <begin position="179"/>
        <end position="212"/>
    </location>
</feature>
<organism evidence="10 11">
    <name type="scientific">Roseateles toxinivorans</name>
    <dbReference type="NCBI Taxonomy" id="270368"/>
    <lineage>
        <taxon>Bacteria</taxon>
        <taxon>Pseudomonadati</taxon>
        <taxon>Pseudomonadota</taxon>
        <taxon>Betaproteobacteria</taxon>
        <taxon>Burkholderiales</taxon>
        <taxon>Sphaerotilaceae</taxon>
        <taxon>Roseateles</taxon>
    </lineage>
</organism>
<feature type="domain" description="O-GlcNAc transferase C-terminal" evidence="9">
    <location>
        <begin position="292"/>
        <end position="442"/>
    </location>
</feature>
<dbReference type="PANTHER" id="PTHR44835">
    <property type="entry name" value="UDP-N-ACETYLGLUCOSAMINE--PEPTIDE N-ACETYLGLUCOSAMINYLTRANSFERASE SPINDLY-RELATED"/>
    <property type="match status" value="1"/>
</dbReference>
<sequence length="652" mass="70192">MSLPPSVPAVPQAELQALFALFSARRHAEMEAHARALLLRHPRAGEVWKGLSVALLAQGRPAFEALQQAAALLPGDADLACNLGLALTGLGRLDEAAASLQRALALQPGFAVAHLNLGNVLTVQARWAEAAASYRHALQFNPNLVQAHFKLGIALAEQGQHVAAAASYREALRLKADHAEAHGSLANALQAQGRAEEALVHYRQAVLLQPGYALFHSNLAFALKELGRFDEAAASYRRALDLEPLNFETRSNLIFMLNYLPEADGALDEARQFGEQALRVARPFASWNCPPEPGRRLRVGLVSADLRNHPVGYFAQSVLAELGRDVDLVVYANQANDDAVSMVIRSHCQRWHGVRALSDEALAQLIHADAIDVLIDLAGHTAHNRLPVFAWKPAPVQLSWLGYCASTGLSTIDGFVGDPWITPPGGEAQFIEPVLRLPETFLCFTPPALDIAVGPLPALAQGCITFGCFNKPLKMNEAVVALWARVLQAVPGSRLLLKGGSQEAVREGFARHGIGPERLLLEGASPRAAYLAAYNSVDIALDPFPYPGGTTSVEGLWMGVPVLSLRGATALSRQGESLLQNLGLSDWVAADEDDYLARAVAHASDLPALAALRAGLRERLLRSPLCDAPRFAGHLDALLRQAWRGWCEGQGR</sequence>
<dbReference type="Gene3D" id="3.40.50.2000">
    <property type="entry name" value="Glycogen Phosphorylase B"/>
    <property type="match status" value="1"/>
</dbReference>
<dbReference type="EC" id="2.4.1.255" evidence="3"/>
<evidence type="ECO:0000256" key="4">
    <source>
        <dbReference type="ARBA" id="ARBA00022676"/>
    </source>
</evidence>
<dbReference type="InterPro" id="IPR011990">
    <property type="entry name" value="TPR-like_helical_dom_sf"/>
</dbReference>
<dbReference type="InterPro" id="IPR051939">
    <property type="entry name" value="Glycosyltr_41/O-GlcNAc_trsf"/>
</dbReference>
<evidence type="ECO:0000313" key="11">
    <source>
        <dbReference type="Proteomes" id="UP000295361"/>
    </source>
</evidence>
<dbReference type="PROSITE" id="PS50005">
    <property type="entry name" value="TPR"/>
    <property type="match status" value="5"/>
</dbReference>
<dbReference type="GO" id="GO:0097363">
    <property type="term" value="F:protein O-acetylglucosaminyltransferase activity"/>
    <property type="evidence" value="ECO:0007669"/>
    <property type="project" value="UniProtKB-EC"/>
</dbReference>
<dbReference type="InParanoid" id="A0A4R6QKU5"/>
<dbReference type="AlphaFoldDB" id="A0A4R6QKU5"/>
<comment type="similarity">
    <text evidence="2">Belongs to the glycosyltransferase 41 family. O-GlcNAc transferase subfamily.</text>
</comment>
<proteinExistence type="inferred from homology"/>
<dbReference type="PANTHER" id="PTHR44835:SF1">
    <property type="entry name" value="PROTEIN O-GLCNAC TRANSFERASE"/>
    <property type="match status" value="1"/>
</dbReference>
<dbReference type="InterPro" id="IPR019734">
    <property type="entry name" value="TPR_rpt"/>
</dbReference>
<dbReference type="EMBL" id="SNXS01000004">
    <property type="protein sequence ID" value="TDP63957.1"/>
    <property type="molecule type" value="Genomic_DNA"/>
</dbReference>
<name>A0A4R6QKU5_9BURK</name>
<dbReference type="SUPFAM" id="SSF48452">
    <property type="entry name" value="TPR-like"/>
    <property type="match status" value="1"/>
</dbReference>
<dbReference type="Proteomes" id="UP000295361">
    <property type="component" value="Unassembled WGS sequence"/>
</dbReference>
<feature type="repeat" description="TPR" evidence="8">
    <location>
        <begin position="111"/>
        <end position="144"/>
    </location>
</feature>
<reference evidence="10 11" key="1">
    <citation type="submission" date="2019-03" db="EMBL/GenBank/DDBJ databases">
        <title>Genomic Encyclopedia of Type Strains, Phase IV (KMG-IV): sequencing the most valuable type-strain genomes for metagenomic binning, comparative biology and taxonomic classification.</title>
        <authorList>
            <person name="Goeker M."/>
        </authorList>
    </citation>
    <scope>NUCLEOTIDE SEQUENCE [LARGE SCALE GENOMIC DNA]</scope>
    <source>
        <strain evidence="10 11">DSM 16998</strain>
    </source>
</reference>
<keyword evidence="5 10" id="KW-0808">Transferase</keyword>
<keyword evidence="4" id="KW-0328">Glycosyltransferase</keyword>
<keyword evidence="6" id="KW-0677">Repeat</keyword>
<dbReference type="Pfam" id="PF07719">
    <property type="entry name" value="TPR_2"/>
    <property type="match status" value="1"/>
</dbReference>
<dbReference type="SMART" id="SM00028">
    <property type="entry name" value="TPR"/>
    <property type="match status" value="5"/>
</dbReference>
<evidence type="ECO:0000256" key="2">
    <source>
        <dbReference type="ARBA" id="ARBA00005386"/>
    </source>
</evidence>
<dbReference type="PROSITE" id="PS50293">
    <property type="entry name" value="TPR_REGION"/>
    <property type="match status" value="1"/>
</dbReference>
<dbReference type="Gene3D" id="3.40.50.11380">
    <property type="match status" value="1"/>
</dbReference>
<protein>
    <recommendedName>
        <fullName evidence="3">protein O-GlcNAc transferase</fullName>
        <ecNumber evidence="3">2.4.1.255</ecNumber>
    </recommendedName>
</protein>
<dbReference type="Gene3D" id="1.25.40.10">
    <property type="entry name" value="Tetratricopeptide repeat domain"/>
    <property type="match status" value="4"/>
</dbReference>
<evidence type="ECO:0000256" key="8">
    <source>
        <dbReference type="PROSITE-ProRule" id="PRU00339"/>
    </source>
</evidence>
<feature type="repeat" description="TPR" evidence="8">
    <location>
        <begin position="145"/>
        <end position="178"/>
    </location>
</feature>
<comment type="caution">
    <text evidence="10">The sequence shown here is derived from an EMBL/GenBank/DDBJ whole genome shotgun (WGS) entry which is preliminary data.</text>
</comment>
<dbReference type="InterPro" id="IPR013105">
    <property type="entry name" value="TPR_2"/>
</dbReference>
<dbReference type="RefSeq" id="WP_133701810.1">
    <property type="nucleotide sequence ID" value="NZ_SNXS01000004.1"/>
</dbReference>
<feature type="repeat" description="TPR" evidence="8">
    <location>
        <begin position="77"/>
        <end position="110"/>
    </location>
</feature>
<evidence type="ECO:0000256" key="5">
    <source>
        <dbReference type="ARBA" id="ARBA00022679"/>
    </source>
</evidence>
<gene>
    <name evidence="10" type="ORF">DES47_104239</name>
</gene>
<dbReference type="Pfam" id="PF13414">
    <property type="entry name" value="TPR_11"/>
    <property type="match status" value="2"/>
</dbReference>
<evidence type="ECO:0000256" key="1">
    <source>
        <dbReference type="ARBA" id="ARBA00004922"/>
    </source>
</evidence>
<comment type="pathway">
    <text evidence="1">Protein modification; protein glycosylation.</text>
</comment>
<feature type="repeat" description="TPR" evidence="8">
    <location>
        <begin position="213"/>
        <end position="246"/>
    </location>
</feature>
<evidence type="ECO:0000259" key="9">
    <source>
        <dbReference type="Pfam" id="PF13844"/>
    </source>
</evidence>
<dbReference type="InterPro" id="IPR029489">
    <property type="entry name" value="OGT/SEC/SPY_C"/>
</dbReference>
<dbReference type="OrthoDB" id="101857at2"/>
<dbReference type="Pfam" id="PF13844">
    <property type="entry name" value="Glyco_transf_41"/>
    <property type="match status" value="2"/>
</dbReference>